<dbReference type="InterPro" id="IPR011701">
    <property type="entry name" value="MFS"/>
</dbReference>
<dbReference type="Gene3D" id="1.20.1250.20">
    <property type="entry name" value="MFS general substrate transporter like domains"/>
    <property type="match status" value="1"/>
</dbReference>
<name>A0ABW7GCX9_9BURK</name>
<feature type="transmembrane region" description="Helical" evidence="6">
    <location>
        <begin position="144"/>
        <end position="164"/>
    </location>
</feature>
<dbReference type="Proteomes" id="UP001606305">
    <property type="component" value="Unassembled WGS sequence"/>
</dbReference>
<feature type="transmembrane region" description="Helical" evidence="6">
    <location>
        <begin position="43"/>
        <end position="68"/>
    </location>
</feature>
<feature type="transmembrane region" description="Helical" evidence="6">
    <location>
        <begin position="255"/>
        <end position="276"/>
    </location>
</feature>
<proteinExistence type="predicted"/>
<dbReference type="Pfam" id="PF07690">
    <property type="entry name" value="MFS_1"/>
    <property type="match status" value="1"/>
</dbReference>
<dbReference type="SUPFAM" id="SSF103473">
    <property type="entry name" value="MFS general substrate transporter"/>
    <property type="match status" value="1"/>
</dbReference>
<dbReference type="InterPro" id="IPR036259">
    <property type="entry name" value="MFS_trans_sf"/>
</dbReference>
<evidence type="ECO:0000256" key="4">
    <source>
        <dbReference type="ARBA" id="ARBA00022989"/>
    </source>
</evidence>
<evidence type="ECO:0000256" key="5">
    <source>
        <dbReference type="ARBA" id="ARBA00023136"/>
    </source>
</evidence>
<protein>
    <submittedName>
        <fullName evidence="7">MFS transporter</fullName>
    </submittedName>
</protein>
<reference evidence="7 8" key="1">
    <citation type="submission" date="2024-09" db="EMBL/GenBank/DDBJ databases">
        <title>Novel species of the genus Pelomonas and Roseateles isolated from streams.</title>
        <authorList>
            <person name="Lu H."/>
        </authorList>
    </citation>
    <scope>NUCLEOTIDE SEQUENCE [LARGE SCALE GENOMIC DNA]</scope>
    <source>
        <strain evidence="7 8">BYS96W</strain>
    </source>
</reference>
<feature type="transmembrane region" description="Helical" evidence="6">
    <location>
        <begin position="388"/>
        <end position="411"/>
    </location>
</feature>
<keyword evidence="3 6" id="KW-0812">Transmembrane</keyword>
<dbReference type="PANTHER" id="PTHR23513:SF6">
    <property type="entry name" value="MAJOR FACILITATOR SUPERFAMILY ASSOCIATED DOMAIN-CONTAINING PROTEIN"/>
    <property type="match status" value="1"/>
</dbReference>
<feature type="transmembrane region" description="Helical" evidence="6">
    <location>
        <begin position="20"/>
        <end position="37"/>
    </location>
</feature>
<comment type="caution">
    <text evidence="7">The sequence shown here is derived from an EMBL/GenBank/DDBJ whole genome shotgun (WGS) entry which is preliminary data.</text>
</comment>
<keyword evidence="5 6" id="KW-0472">Membrane</keyword>
<gene>
    <name evidence="7" type="ORF">ACG00X_22980</name>
</gene>
<keyword evidence="4 6" id="KW-1133">Transmembrane helix</keyword>
<evidence type="ECO:0000256" key="2">
    <source>
        <dbReference type="ARBA" id="ARBA00022475"/>
    </source>
</evidence>
<evidence type="ECO:0000256" key="6">
    <source>
        <dbReference type="SAM" id="Phobius"/>
    </source>
</evidence>
<dbReference type="PANTHER" id="PTHR23513">
    <property type="entry name" value="INTEGRAL MEMBRANE EFFLUX PROTEIN-RELATED"/>
    <property type="match status" value="1"/>
</dbReference>
<evidence type="ECO:0000256" key="1">
    <source>
        <dbReference type="ARBA" id="ARBA00004651"/>
    </source>
</evidence>
<sequence length="438" mass="45934">MRTVASSTRLAMRLILTRGVSAMGSVLTGIALDVWLYQQTGSYAQFAAIAVVSALVSLLVTPLTGVLVDRFNKRLLLAVSECITAAAVLAAAWSWHRGSLDAWGVGFVTATMACTAALRWTTMSVVVSMLVPRDDLERVNGLQQIVEGIVLVLGPVLGAAAVTWVGLGGALAIDCVSTVVALCGLLSVPGPQLGTVAQTAPPRRWWVEMGFGLQWIWQRPALRRLMLFITGYNLVASIFTASFSPYVLAAADGHTLGMAAALEGAGALAAGALLSWRILGGHAREDGVLGCAALFAALMMVWGLVRQPALLCLLASCTGLVTSLLVAWLQMVWQSHVPVDVQGRVFAARRLVSSALTPVSILISVPLAEQLMRPALQAWPAARVLWGLGTAGALGALMSCLGLCLLTGCLLRVAGGGLRVPPATTRSQATPLLPMVDR</sequence>
<feature type="transmembrane region" description="Helical" evidence="6">
    <location>
        <begin position="107"/>
        <end position="132"/>
    </location>
</feature>
<dbReference type="RefSeq" id="WP_394491985.1">
    <property type="nucleotide sequence ID" value="NZ_JBIGIA010000028.1"/>
</dbReference>
<evidence type="ECO:0000313" key="8">
    <source>
        <dbReference type="Proteomes" id="UP001606305"/>
    </source>
</evidence>
<feature type="transmembrane region" description="Helical" evidence="6">
    <location>
        <begin position="288"/>
        <end position="305"/>
    </location>
</feature>
<dbReference type="CDD" id="cd06173">
    <property type="entry name" value="MFS_MefA_like"/>
    <property type="match status" value="1"/>
</dbReference>
<evidence type="ECO:0000313" key="7">
    <source>
        <dbReference type="EMBL" id="MFG6459707.1"/>
    </source>
</evidence>
<feature type="transmembrane region" description="Helical" evidence="6">
    <location>
        <begin position="311"/>
        <end position="329"/>
    </location>
</feature>
<feature type="transmembrane region" description="Helical" evidence="6">
    <location>
        <begin position="225"/>
        <end position="249"/>
    </location>
</feature>
<organism evidence="7 8">
    <name type="scientific">Pelomonas nitida</name>
    <dbReference type="NCBI Taxonomy" id="3299027"/>
    <lineage>
        <taxon>Bacteria</taxon>
        <taxon>Pseudomonadati</taxon>
        <taxon>Pseudomonadota</taxon>
        <taxon>Betaproteobacteria</taxon>
        <taxon>Burkholderiales</taxon>
        <taxon>Sphaerotilaceae</taxon>
        <taxon>Roseateles</taxon>
    </lineage>
</organism>
<evidence type="ECO:0000256" key="3">
    <source>
        <dbReference type="ARBA" id="ARBA00022692"/>
    </source>
</evidence>
<feature type="transmembrane region" description="Helical" evidence="6">
    <location>
        <begin position="75"/>
        <end position="95"/>
    </location>
</feature>
<keyword evidence="8" id="KW-1185">Reference proteome</keyword>
<keyword evidence="2" id="KW-1003">Cell membrane</keyword>
<accession>A0ABW7GCX9</accession>
<dbReference type="EMBL" id="JBIGIA010000028">
    <property type="protein sequence ID" value="MFG6459707.1"/>
    <property type="molecule type" value="Genomic_DNA"/>
</dbReference>
<comment type="subcellular location">
    <subcellularLocation>
        <location evidence="1">Cell membrane</location>
        <topology evidence="1">Multi-pass membrane protein</topology>
    </subcellularLocation>
</comment>